<protein>
    <submittedName>
        <fullName evidence="2">Uncharacterized protein</fullName>
    </submittedName>
</protein>
<evidence type="ECO:0000313" key="3">
    <source>
        <dbReference type="Proteomes" id="UP000176863"/>
    </source>
</evidence>
<comment type="caution">
    <text evidence="2">The sequence shown here is derived from an EMBL/GenBank/DDBJ whole genome shotgun (WGS) entry which is preliminary data.</text>
</comment>
<dbReference type="AlphaFoldDB" id="A0A1F6CTE1"/>
<gene>
    <name evidence="2" type="ORF">A2851_05260</name>
</gene>
<evidence type="ECO:0000256" key="1">
    <source>
        <dbReference type="SAM" id="MobiDB-lite"/>
    </source>
</evidence>
<dbReference type="EMBL" id="MFKT01000029">
    <property type="protein sequence ID" value="OGG52424.1"/>
    <property type="molecule type" value="Genomic_DNA"/>
</dbReference>
<dbReference type="STRING" id="1798480.A2851_05260"/>
<proteinExistence type="predicted"/>
<evidence type="ECO:0000313" key="2">
    <source>
        <dbReference type="EMBL" id="OGG52424.1"/>
    </source>
</evidence>
<name>A0A1F6CTE1_9BACT</name>
<accession>A0A1F6CTE1</accession>
<feature type="region of interest" description="Disordered" evidence="1">
    <location>
        <begin position="48"/>
        <end position="67"/>
    </location>
</feature>
<organism evidence="2 3">
    <name type="scientific">Candidatus Kaiserbacteria bacterium RIFCSPHIGHO2_01_FULL_53_29</name>
    <dbReference type="NCBI Taxonomy" id="1798480"/>
    <lineage>
        <taxon>Bacteria</taxon>
        <taxon>Candidatus Kaiseribacteriota</taxon>
    </lineage>
</organism>
<sequence length="297" mass="31534">MNWLRAHPYVDALAATLALLLVGALIVNSRSAASPAASTRTWAGTEISLFNPSSHTPPAPASTQPSQNQYSVFPNVLTVPSAYTPPVVKDPDTEQSAPFDFNAFIALLSAQGRPASGGARGTDNQVTDAYAFIPSGLMSTTSVQQSRSATQQKLYDYGNDIGSYIRSFEEQNQGKAQTLKDQVEDRSDSNKAAAVGELARALKEVGQNLQGMDVVPSAMASAHQKLAKSYIAIGTNLALVPYAERDSDFIAAIQTYNASADTFTRNYVAVAELFGAYGVVFAQSDAGSVFTFTPMSP</sequence>
<reference evidence="2 3" key="1">
    <citation type="journal article" date="2016" name="Nat. Commun.">
        <title>Thousands of microbial genomes shed light on interconnected biogeochemical processes in an aquifer system.</title>
        <authorList>
            <person name="Anantharaman K."/>
            <person name="Brown C.T."/>
            <person name="Hug L.A."/>
            <person name="Sharon I."/>
            <person name="Castelle C.J."/>
            <person name="Probst A.J."/>
            <person name="Thomas B.C."/>
            <person name="Singh A."/>
            <person name="Wilkins M.J."/>
            <person name="Karaoz U."/>
            <person name="Brodie E.L."/>
            <person name="Williams K.H."/>
            <person name="Hubbard S.S."/>
            <person name="Banfield J.F."/>
        </authorList>
    </citation>
    <scope>NUCLEOTIDE SEQUENCE [LARGE SCALE GENOMIC DNA]</scope>
</reference>
<dbReference type="Proteomes" id="UP000176863">
    <property type="component" value="Unassembled WGS sequence"/>
</dbReference>